<name>A0A7J5YCA0_DISMA</name>
<gene>
    <name evidence="1" type="ORF">F7725_003265</name>
</gene>
<reference evidence="1 2" key="1">
    <citation type="submission" date="2020-03" db="EMBL/GenBank/DDBJ databases">
        <title>Dissostichus mawsoni Genome sequencing and assembly.</title>
        <authorList>
            <person name="Park H."/>
        </authorList>
    </citation>
    <scope>NUCLEOTIDE SEQUENCE [LARGE SCALE GENOMIC DNA]</scope>
    <source>
        <strain evidence="1">DM0001</strain>
        <tissue evidence="1">Muscle</tissue>
    </source>
</reference>
<dbReference type="Proteomes" id="UP000518266">
    <property type="component" value="Unassembled WGS sequence"/>
</dbReference>
<comment type="caution">
    <text evidence="1">The sequence shown here is derived from an EMBL/GenBank/DDBJ whole genome shotgun (WGS) entry which is preliminary data.</text>
</comment>
<evidence type="ECO:0000313" key="2">
    <source>
        <dbReference type="Proteomes" id="UP000518266"/>
    </source>
</evidence>
<dbReference type="EMBL" id="JAAKFY010000014">
    <property type="protein sequence ID" value="KAF3846187.1"/>
    <property type="molecule type" value="Genomic_DNA"/>
</dbReference>
<dbReference type="OrthoDB" id="8055299at2759"/>
<dbReference type="AlphaFoldDB" id="A0A7J5YCA0"/>
<evidence type="ECO:0000313" key="1">
    <source>
        <dbReference type="EMBL" id="KAF3846187.1"/>
    </source>
</evidence>
<protein>
    <submittedName>
        <fullName evidence="1">Uncharacterized protein</fullName>
    </submittedName>
</protein>
<accession>A0A7J5YCA0</accession>
<organism evidence="1 2">
    <name type="scientific">Dissostichus mawsoni</name>
    <name type="common">Antarctic cod</name>
    <dbReference type="NCBI Taxonomy" id="36200"/>
    <lineage>
        <taxon>Eukaryota</taxon>
        <taxon>Metazoa</taxon>
        <taxon>Chordata</taxon>
        <taxon>Craniata</taxon>
        <taxon>Vertebrata</taxon>
        <taxon>Euteleostomi</taxon>
        <taxon>Actinopterygii</taxon>
        <taxon>Neopterygii</taxon>
        <taxon>Teleostei</taxon>
        <taxon>Neoteleostei</taxon>
        <taxon>Acanthomorphata</taxon>
        <taxon>Eupercaria</taxon>
        <taxon>Perciformes</taxon>
        <taxon>Notothenioidei</taxon>
        <taxon>Nototheniidae</taxon>
        <taxon>Dissostichus</taxon>
    </lineage>
</organism>
<keyword evidence="2" id="KW-1185">Reference proteome</keyword>
<proteinExistence type="predicted"/>
<sequence length="121" mass="13296">MACGQSGKPMTKREGQTLLLFYSNQGVHLIGGHIADGAVSLNGLQLVQTPVQFLQSLPSHLLEFRDMVFGDVSKSESERYRKDSLRWLWGKEGWSTNPGLACESMGLRPGEGPFSESKLKG</sequence>